<feature type="region of interest" description="Disordered" evidence="9">
    <location>
        <begin position="1"/>
        <end position="47"/>
    </location>
</feature>
<comment type="caution">
    <text evidence="10">The sequence shown here is derived from an EMBL/GenBank/DDBJ whole genome shotgun (WGS) entry which is preliminary data.</text>
</comment>
<evidence type="ECO:0000256" key="4">
    <source>
        <dbReference type="ARBA" id="ARBA00012775"/>
    </source>
</evidence>
<organism evidence="10 11">
    <name type="scientific">Porites lobata</name>
    <dbReference type="NCBI Taxonomy" id="104759"/>
    <lineage>
        <taxon>Eukaryota</taxon>
        <taxon>Metazoa</taxon>
        <taxon>Cnidaria</taxon>
        <taxon>Anthozoa</taxon>
        <taxon>Hexacorallia</taxon>
        <taxon>Scleractinia</taxon>
        <taxon>Fungiina</taxon>
        <taxon>Poritidae</taxon>
        <taxon>Porites</taxon>
    </lineage>
</organism>
<dbReference type="InterPro" id="IPR006650">
    <property type="entry name" value="A/AMP_deam_AS"/>
</dbReference>
<accession>A0ABN8R732</accession>
<dbReference type="CDD" id="cd01319">
    <property type="entry name" value="AMPD"/>
    <property type="match status" value="1"/>
</dbReference>
<dbReference type="EC" id="3.5.4.6" evidence="4 8"/>
<dbReference type="SUPFAM" id="SSF51556">
    <property type="entry name" value="Metallo-dependent hydrolases"/>
    <property type="match status" value="1"/>
</dbReference>
<evidence type="ECO:0000256" key="8">
    <source>
        <dbReference type="PIRNR" id="PIRNR001251"/>
    </source>
</evidence>
<evidence type="ECO:0000256" key="5">
    <source>
        <dbReference type="ARBA" id="ARBA00022723"/>
    </source>
</evidence>
<keyword evidence="5 8" id="KW-0479">Metal-binding</keyword>
<dbReference type="InterPro" id="IPR006329">
    <property type="entry name" value="AMPD"/>
</dbReference>
<comment type="similarity">
    <text evidence="3 8">Belongs to the metallo-dependent hydrolases superfamily. Adenosine and AMP deaminases family.</text>
</comment>
<comment type="catalytic activity">
    <reaction evidence="8">
        <text>AMP + H2O + H(+) = IMP + NH4(+)</text>
        <dbReference type="Rhea" id="RHEA:14777"/>
        <dbReference type="ChEBI" id="CHEBI:15377"/>
        <dbReference type="ChEBI" id="CHEBI:15378"/>
        <dbReference type="ChEBI" id="CHEBI:28938"/>
        <dbReference type="ChEBI" id="CHEBI:58053"/>
        <dbReference type="ChEBI" id="CHEBI:456215"/>
        <dbReference type="EC" id="3.5.4.6"/>
    </reaction>
</comment>
<name>A0ABN8R732_9CNID</name>
<evidence type="ECO:0000256" key="7">
    <source>
        <dbReference type="ARBA" id="ARBA00022833"/>
    </source>
</evidence>
<dbReference type="PANTHER" id="PTHR11359:SF0">
    <property type="entry name" value="AMP DEAMINASE"/>
    <property type="match status" value="1"/>
</dbReference>
<evidence type="ECO:0000256" key="6">
    <source>
        <dbReference type="ARBA" id="ARBA00022801"/>
    </source>
</evidence>
<sequence>MADGGEPVDRPSPHSKSLVMDIPVKRSETPDSSSSKERLFSPDSARRQRFFSEPSKLANVVGQVIAPKKHDVFQTLQETLEVLNDEAVVSRDSHKKEGLWCHPFEIPRHPIEQIALKNEEIDLQRQHSKMMNSLTEHEFSEFEEVIKKEKEDPDDQIDQEHRPFYQRVSISGGDISGVSIDELQQAAKLLVEALFIRAKYMALSLQSFCPTTARKLKTVHDDYDVEAHFTLHRHISEEEDDSCPQRFSVQSPYDIEVPDDCGYLFEMIDGVIQVTACKRQIASDVVVSDTGNPVVHPRPNLQEFFEDQNVLLALSTHGPIKSFAYRRLKYLDSRHSLHSLLNENRELAAMKEVAHRDFYNVRKVDTHVHGASCMNQKHLLRFIKRKMKYNAEDFVTNHEGREITLREVFAMLKLTPYDLSVDTLDVHADRNTFHRFDKFNTKYNPIGESRLREIFLKTDNHINGRYFAELLKEVMSDLEESKYQNAEPRLSIYGRSRDEWDHLASWAVKYDVYSDNVRWLIQIPRLFDVYRSKNLVKNFQEMLENIFAPLFEATVNPQSHPELHKFLSLVAGFDSVDDESKAESHVFSSRSPLPADWTTNDNPPYAYYVYYLYSNMVVLNHLRRERGFNTFVLRPHCGEAGPAHHLVSAFMLAENISHGLLLRKVPALQYLYYLAQIGIAMSPLSNNSLFLNYQRNPLPDFLARGLMVSLSTDDPLMFHFTKEPLMEEYSIAAQVWKLSPCDMSELARNSVIMSGFEDKVKRHWIGDNYKKEGAAGNDVHRTNVPDIRVAFRHETLVDELSTLCTAARV</sequence>
<dbReference type="PANTHER" id="PTHR11359">
    <property type="entry name" value="AMP DEAMINASE"/>
    <property type="match status" value="1"/>
</dbReference>
<evidence type="ECO:0000256" key="2">
    <source>
        <dbReference type="ARBA" id="ARBA00004955"/>
    </source>
</evidence>
<comment type="cofactor">
    <cofactor evidence="1 8">
        <name>Zn(2+)</name>
        <dbReference type="ChEBI" id="CHEBI:29105"/>
    </cofactor>
</comment>
<dbReference type="PIRSF" id="PIRSF001251">
    <property type="entry name" value="AMP_deaminase_met"/>
    <property type="match status" value="1"/>
</dbReference>
<evidence type="ECO:0000256" key="1">
    <source>
        <dbReference type="ARBA" id="ARBA00001947"/>
    </source>
</evidence>
<evidence type="ECO:0000256" key="3">
    <source>
        <dbReference type="ARBA" id="ARBA00006676"/>
    </source>
</evidence>
<keyword evidence="6 8" id="KW-0378">Hydrolase</keyword>
<evidence type="ECO:0000313" key="11">
    <source>
        <dbReference type="Proteomes" id="UP001159405"/>
    </source>
</evidence>
<proteinExistence type="inferred from homology"/>
<dbReference type="InterPro" id="IPR032466">
    <property type="entry name" value="Metal_Hydrolase"/>
</dbReference>
<reference evidence="10 11" key="1">
    <citation type="submission" date="2022-05" db="EMBL/GenBank/DDBJ databases">
        <authorList>
            <consortium name="Genoscope - CEA"/>
            <person name="William W."/>
        </authorList>
    </citation>
    <scope>NUCLEOTIDE SEQUENCE [LARGE SCALE GENOMIC DNA]</scope>
</reference>
<dbReference type="NCBIfam" id="TIGR01429">
    <property type="entry name" value="AMP_deaminase"/>
    <property type="match status" value="1"/>
</dbReference>
<evidence type="ECO:0000256" key="9">
    <source>
        <dbReference type="SAM" id="MobiDB-lite"/>
    </source>
</evidence>
<evidence type="ECO:0000313" key="10">
    <source>
        <dbReference type="EMBL" id="CAH3175019.1"/>
    </source>
</evidence>
<keyword evidence="7" id="KW-0862">Zinc</keyword>
<dbReference type="EMBL" id="CALNXK010000196">
    <property type="protein sequence ID" value="CAH3175019.1"/>
    <property type="molecule type" value="Genomic_DNA"/>
</dbReference>
<dbReference type="Gene3D" id="3.20.20.140">
    <property type="entry name" value="Metal-dependent hydrolases"/>
    <property type="match status" value="1"/>
</dbReference>
<dbReference type="Proteomes" id="UP001159405">
    <property type="component" value="Unassembled WGS sequence"/>
</dbReference>
<dbReference type="Gene3D" id="4.10.800.20">
    <property type="match status" value="1"/>
</dbReference>
<feature type="compositionally biased region" description="Basic and acidic residues" evidence="9">
    <location>
        <begin position="23"/>
        <end position="46"/>
    </location>
</feature>
<comment type="pathway">
    <text evidence="2">Purine metabolism; IMP biosynthesis via salvage pathway; IMP from AMP: step 1/1.</text>
</comment>
<protein>
    <recommendedName>
        <fullName evidence="4 8">AMP deaminase</fullName>
        <ecNumber evidence="4 8">3.5.4.6</ecNumber>
    </recommendedName>
</protein>
<dbReference type="Pfam" id="PF19326">
    <property type="entry name" value="AMP_deaminase"/>
    <property type="match status" value="1"/>
</dbReference>
<gene>
    <name evidence="10" type="ORF">PLOB_00015620</name>
</gene>
<dbReference type="PROSITE" id="PS00485">
    <property type="entry name" value="A_DEAMINASE"/>
    <property type="match status" value="1"/>
</dbReference>
<keyword evidence="11" id="KW-1185">Reference proteome</keyword>